<keyword evidence="5" id="KW-1185">Reference proteome</keyword>
<dbReference type="Gene3D" id="3.40.50.1820">
    <property type="entry name" value="alpha/beta hydrolase"/>
    <property type="match status" value="1"/>
</dbReference>
<evidence type="ECO:0000313" key="5">
    <source>
        <dbReference type="Proteomes" id="UP000318141"/>
    </source>
</evidence>
<evidence type="ECO:0000313" key="4">
    <source>
        <dbReference type="EMBL" id="TWG83875.1"/>
    </source>
</evidence>
<sequence length="316" mass="34264">MPIELAPIDRALLAAIEETVTLPTESGGAGLTEADARRAASELRARKLAAAGAPSTSVWLDNWYVTAPGREIPLRIYRRDPDTASRPLLYFHGGGWAVGSIVTHDALCSHLACMTDVPVISVHYRRSPENPYPAQQQDGEAALDWLRRHAAVLGLDFSDGWLIGGDSAGAHIALTMSYALRHSDNAPAAQLLFYPALDPALDTDSARQYAEGPALTRTSMQWYWRALLGDTLPEGALPLRWPSLSGLPDTVLVTAEHDLLRDEGEQLHRRLVADGVKVAFRRAPGMLHGFARLLNVSEAARAQVDDAAAALLSMLR</sequence>
<dbReference type="InterPro" id="IPR002168">
    <property type="entry name" value="Lipase_GDXG_HIS_AS"/>
</dbReference>
<dbReference type="SUPFAM" id="SSF53474">
    <property type="entry name" value="alpha/beta-Hydrolases"/>
    <property type="match status" value="1"/>
</dbReference>
<dbReference type="Pfam" id="PF07859">
    <property type="entry name" value="Abhydrolase_3"/>
    <property type="match status" value="1"/>
</dbReference>
<dbReference type="GO" id="GO:0016787">
    <property type="term" value="F:hydrolase activity"/>
    <property type="evidence" value="ECO:0007669"/>
    <property type="project" value="UniProtKB-KW"/>
</dbReference>
<dbReference type="InterPro" id="IPR050300">
    <property type="entry name" value="GDXG_lipolytic_enzyme"/>
</dbReference>
<dbReference type="AlphaFoldDB" id="A0A562BFD6"/>
<protein>
    <submittedName>
        <fullName evidence="4">Acetyl esterase</fullName>
    </submittedName>
</protein>
<keyword evidence="2" id="KW-0378">Hydrolase</keyword>
<comment type="caution">
    <text evidence="4">The sequence shown here is derived from an EMBL/GenBank/DDBJ whole genome shotgun (WGS) entry which is preliminary data.</text>
</comment>
<dbReference type="PANTHER" id="PTHR48081:SF8">
    <property type="entry name" value="ALPHA_BETA HYDROLASE FOLD-3 DOMAIN-CONTAINING PROTEIN-RELATED"/>
    <property type="match status" value="1"/>
</dbReference>
<dbReference type="Proteomes" id="UP000318141">
    <property type="component" value="Unassembled WGS sequence"/>
</dbReference>
<gene>
    <name evidence="4" type="ORF">L602_000300000900</name>
</gene>
<evidence type="ECO:0000259" key="3">
    <source>
        <dbReference type="Pfam" id="PF07859"/>
    </source>
</evidence>
<dbReference type="EMBL" id="VLJN01000023">
    <property type="protein sequence ID" value="TWG83875.1"/>
    <property type="molecule type" value="Genomic_DNA"/>
</dbReference>
<organism evidence="4 5">
    <name type="scientific">Cupriavidus gilardii J11</name>
    <dbReference type="NCBI Taxonomy" id="936133"/>
    <lineage>
        <taxon>Bacteria</taxon>
        <taxon>Pseudomonadati</taxon>
        <taxon>Pseudomonadota</taxon>
        <taxon>Betaproteobacteria</taxon>
        <taxon>Burkholderiales</taxon>
        <taxon>Burkholderiaceae</taxon>
        <taxon>Cupriavidus</taxon>
    </lineage>
</organism>
<comment type="similarity">
    <text evidence="1">Belongs to the 'GDXG' lipolytic enzyme family.</text>
</comment>
<proteinExistence type="inferred from homology"/>
<dbReference type="PANTHER" id="PTHR48081">
    <property type="entry name" value="AB HYDROLASE SUPERFAMILY PROTEIN C4A8.06C"/>
    <property type="match status" value="1"/>
</dbReference>
<reference evidence="4 5" key="1">
    <citation type="submission" date="2019-07" db="EMBL/GenBank/DDBJ databases">
        <title>Genome sequencing of lignin-degrading bacterial isolates.</title>
        <authorList>
            <person name="Gladden J."/>
        </authorList>
    </citation>
    <scope>NUCLEOTIDE SEQUENCE [LARGE SCALE GENOMIC DNA]</scope>
    <source>
        <strain evidence="4 5">J11</strain>
    </source>
</reference>
<feature type="domain" description="Alpha/beta hydrolase fold-3" evidence="3">
    <location>
        <begin position="88"/>
        <end position="291"/>
    </location>
</feature>
<dbReference type="InterPro" id="IPR029058">
    <property type="entry name" value="AB_hydrolase_fold"/>
</dbReference>
<evidence type="ECO:0000256" key="2">
    <source>
        <dbReference type="ARBA" id="ARBA00022801"/>
    </source>
</evidence>
<accession>A0A562BFD6</accession>
<dbReference type="PROSITE" id="PS01173">
    <property type="entry name" value="LIPASE_GDXG_HIS"/>
    <property type="match status" value="1"/>
</dbReference>
<dbReference type="InterPro" id="IPR013094">
    <property type="entry name" value="AB_hydrolase_3"/>
</dbReference>
<evidence type="ECO:0000256" key="1">
    <source>
        <dbReference type="ARBA" id="ARBA00010515"/>
    </source>
</evidence>
<name>A0A562BFD6_9BURK</name>